<keyword evidence="2" id="KW-0812">Transmembrane</keyword>
<name>F2T3S0_AJEDA</name>
<feature type="region of interest" description="Disordered" evidence="1">
    <location>
        <begin position="67"/>
        <end position="100"/>
    </location>
</feature>
<keyword evidence="2" id="KW-0472">Membrane</keyword>
<dbReference type="HOGENOM" id="CLU_117717_0_0_1"/>
<evidence type="ECO:0000313" key="3">
    <source>
        <dbReference type="EMBL" id="EGE78072.2"/>
    </source>
</evidence>
<feature type="transmembrane region" description="Helical" evidence="2">
    <location>
        <begin position="15"/>
        <end position="37"/>
    </location>
</feature>
<dbReference type="OrthoDB" id="4167798at2759"/>
<dbReference type="EMBL" id="GG749408">
    <property type="protein sequence ID" value="EGE78072.2"/>
    <property type="molecule type" value="Genomic_DNA"/>
</dbReference>
<accession>F2T3S0</accession>
<dbReference type="AlphaFoldDB" id="F2T3S0"/>
<evidence type="ECO:0000256" key="1">
    <source>
        <dbReference type="SAM" id="MobiDB-lite"/>
    </source>
</evidence>
<feature type="compositionally biased region" description="Basic and acidic residues" evidence="1">
    <location>
        <begin position="86"/>
        <end position="100"/>
    </location>
</feature>
<proteinExistence type="predicted"/>
<sequence>MLNRILVPTPFHRNMVWILSGPATLVGCICFPVLMTIGQPHQAIWDKLIKNAKCRDPLCSTLRSISSSMENASDEDASPPLPSESGDERSLIRLDNDIVL</sequence>
<evidence type="ECO:0000256" key="2">
    <source>
        <dbReference type="SAM" id="Phobius"/>
    </source>
</evidence>
<gene>
    <name evidence="3" type="ORF">BDDG_01009</name>
</gene>
<reference evidence="3" key="1">
    <citation type="submission" date="2010-03" db="EMBL/GenBank/DDBJ databases">
        <title>Annotation of Blastomyces dermatitidis strain ATCC 18188.</title>
        <authorList>
            <consortium name="The Broad Institute Genome Sequencing Platform"/>
            <consortium name="Broad Institute Genome Sequencing Center for Infectious Disease."/>
            <person name="Cuomo C."/>
            <person name="Klein B."/>
            <person name="Sullivan T."/>
            <person name="Heitman J."/>
            <person name="Young S."/>
            <person name="Zeng Q."/>
            <person name="Gargeya S."/>
            <person name="Alvarado L."/>
            <person name="Berlin A.M."/>
            <person name="Chapman S.B."/>
            <person name="Chen Z."/>
            <person name="Freedman E."/>
            <person name="Gellesch M."/>
            <person name="Goldberg J."/>
            <person name="Griggs A."/>
            <person name="Gujja S."/>
            <person name="Heilman E."/>
            <person name="Heiman D."/>
            <person name="Howarth C."/>
            <person name="Mehta T."/>
            <person name="Neiman D."/>
            <person name="Pearson M."/>
            <person name="Roberts A."/>
            <person name="Saif S."/>
            <person name="Shea T."/>
            <person name="Shenoy N."/>
            <person name="Sisk P."/>
            <person name="Stolte C."/>
            <person name="Sykes S."/>
            <person name="White J."/>
            <person name="Yandava C."/>
            <person name="Haas B."/>
            <person name="Nusbaum C."/>
            <person name="Birren B."/>
        </authorList>
    </citation>
    <scope>NUCLEOTIDE SEQUENCE [LARGE SCALE GENOMIC DNA]</scope>
    <source>
        <strain evidence="3">ATCC 18188</strain>
    </source>
</reference>
<dbReference type="PROSITE" id="PS51257">
    <property type="entry name" value="PROKAR_LIPOPROTEIN"/>
    <property type="match status" value="1"/>
</dbReference>
<protein>
    <submittedName>
        <fullName evidence="3">Uncharacterized protein</fullName>
    </submittedName>
</protein>
<organism evidence="3">
    <name type="scientific">Ajellomyces dermatitidis (strain ATCC 18188 / CBS 674.68)</name>
    <name type="common">Blastomyces dermatitidis</name>
    <dbReference type="NCBI Taxonomy" id="653446"/>
    <lineage>
        <taxon>Eukaryota</taxon>
        <taxon>Fungi</taxon>
        <taxon>Dikarya</taxon>
        <taxon>Ascomycota</taxon>
        <taxon>Pezizomycotina</taxon>
        <taxon>Eurotiomycetes</taxon>
        <taxon>Eurotiomycetidae</taxon>
        <taxon>Onygenales</taxon>
        <taxon>Ajellomycetaceae</taxon>
        <taxon>Blastomyces</taxon>
    </lineage>
</organism>
<dbReference type="Proteomes" id="UP000007802">
    <property type="component" value="Unassembled WGS sequence"/>
</dbReference>
<keyword evidence="2" id="KW-1133">Transmembrane helix</keyword>